<dbReference type="GeneID" id="89934292"/>
<reference evidence="1" key="1">
    <citation type="journal article" date="2023" name="Mol. Phylogenet. Evol.">
        <title>Genome-scale phylogeny and comparative genomics of the fungal order Sordariales.</title>
        <authorList>
            <person name="Hensen N."/>
            <person name="Bonometti L."/>
            <person name="Westerberg I."/>
            <person name="Brannstrom I.O."/>
            <person name="Guillou S."/>
            <person name="Cros-Aarteil S."/>
            <person name="Calhoun S."/>
            <person name="Haridas S."/>
            <person name="Kuo A."/>
            <person name="Mondo S."/>
            <person name="Pangilinan J."/>
            <person name="Riley R."/>
            <person name="LaButti K."/>
            <person name="Andreopoulos B."/>
            <person name="Lipzen A."/>
            <person name="Chen C."/>
            <person name="Yan M."/>
            <person name="Daum C."/>
            <person name="Ng V."/>
            <person name="Clum A."/>
            <person name="Steindorff A."/>
            <person name="Ohm R.A."/>
            <person name="Martin F."/>
            <person name="Silar P."/>
            <person name="Natvig D.O."/>
            <person name="Lalanne C."/>
            <person name="Gautier V."/>
            <person name="Ament-Velasquez S.L."/>
            <person name="Kruys A."/>
            <person name="Hutchinson M.I."/>
            <person name="Powell A.J."/>
            <person name="Barry K."/>
            <person name="Miller A.N."/>
            <person name="Grigoriev I.V."/>
            <person name="Debuchy R."/>
            <person name="Gladieux P."/>
            <person name="Hiltunen Thoren M."/>
            <person name="Johannesson H."/>
        </authorList>
    </citation>
    <scope>NUCLEOTIDE SEQUENCE</scope>
    <source>
        <strain evidence="1">CBS 508.74</strain>
    </source>
</reference>
<reference evidence="1" key="2">
    <citation type="submission" date="2023-05" db="EMBL/GenBank/DDBJ databases">
        <authorList>
            <consortium name="Lawrence Berkeley National Laboratory"/>
            <person name="Steindorff A."/>
            <person name="Hensen N."/>
            <person name="Bonometti L."/>
            <person name="Westerberg I."/>
            <person name="Brannstrom I.O."/>
            <person name="Guillou S."/>
            <person name="Cros-Aarteil S."/>
            <person name="Calhoun S."/>
            <person name="Haridas S."/>
            <person name="Kuo A."/>
            <person name="Mondo S."/>
            <person name="Pangilinan J."/>
            <person name="Riley R."/>
            <person name="Labutti K."/>
            <person name="Andreopoulos B."/>
            <person name="Lipzen A."/>
            <person name="Chen C."/>
            <person name="Yanf M."/>
            <person name="Daum C."/>
            <person name="Ng V."/>
            <person name="Clum A."/>
            <person name="Ohm R."/>
            <person name="Martin F."/>
            <person name="Silar P."/>
            <person name="Natvig D."/>
            <person name="Lalanne C."/>
            <person name="Gautier V."/>
            <person name="Ament-Velasquez S.L."/>
            <person name="Kruys A."/>
            <person name="Hutchinson M.I."/>
            <person name="Powell A.J."/>
            <person name="Barry K."/>
            <person name="Miller A.N."/>
            <person name="Grigoriev I.V."/>
            <person name="Debuchy R."/>
            <person name="Gladieux P."/>
            <person name="Thoren M.H."/>
            <person name="Johannesson H."/>
        </authorList>
    </citation>
    <scope>NUCLEOTIDE SEQUENCE</scope>
    <source>
        <strain evidence="1">CBS 508.74</strain>
    </source>
</reference>
<gene>
    <name evidence="1" type="ORF">N656DRAFT_579911</name>
</gene>
<organism evidence="1 2">
    <name type="scientific">Canariomyces notabilis</name>
    <dbReference type="NCBI Taxonomy" id="2074819"/>
    <lineage>
        <taxon>Eukaryota</taxon>
        <taxon>Fungi</taxon>
        <taxon>Dikarya</taxon>
        <taxon>Ascomycota</taxon>
        <taxon>Pezizomycotina</taxon>
        <taxon>Sordariomycetes</taxon>
        <taxon>Sordariomycetidae</taxon>
        <taxon>Sordariales</taxon>
        <taxon>Chaetomiaceae</taxon>
        <taxon>Canariomyces</taxon>
    </lineage>
</organism>
<sequence length="195" mass="21540">MYAKSWPKLHVDLLGVEVLCAASSQTHPAYIPVCTRNRRDPKTPVRSHDPAAASFLLPLDEIQRLLGWNAVNRARLVVEGHAITLVSDMDNLRPERGTDELRLLLFGNATEQARHGRPVLRVQIGVDLVKNDKGARFGSLEGKDEAEGAQTYQGKLLDKVQLGARNWGNGSLRPLLVLHQIRRYCGSCCGRLCAG</sequence>
<name>A0AAN6YV82_9PEZI</name>
<dbReference type="EMBL" id="MU853337">
    <property type="protein sequence ID" value="KAK4114249.1"/>
    <property type="molecule type" value="Genomic_DNA"/>
</dbReference>
<protein>
    <submittedName>
        <fullName evidence="1">Uncharacterized protein</fullName>
    </submittedName>
</protein>
<dbReference type="Proteomes" id="UP001302812">
    <property type="component" value="Unassembled WGS sequence"/>
</dbReference>
<keyword evidence="2" id="KW-1185">Reference proteome</keyword>
<accession>A0AAN6YV82</accession>
<proteinExistence type="predicted"/>
<evidence type="ECO:0000313" key="1">
    <source>
        <dbReference type="EMBL" id="KAK4114249.1"/>
    </source>
</evidence>
<evidence type="ECO:0000313" key="2">
    <source>
        <dbReference type="Proteomes" id="UP001302812"/>
    </source>
</evidence>
<comment type="caution">
    <text evidence="1">The sequence shown here is derived from an EMBL/GenBank/DDBJ whole genome shotgun (WGS) entry which is preliminary data.</text>
</comment>
<dbReference type="AlphaFoldDB" id="A0AAN6YV82"/>
<dbReference type="RefSeq" id="XP_064671819.1">
    <property type="nucleotide sequence ID" value="XM_064810167.1"/>
</dbReference>